<evidence type="ECO:0000256" key="4">
    <source>
        <dbReference type="ARBA" id="ARBA00022989"/>
    </source>
</evidence>
<feature type="transmembrane region" description="Helical" evidence="7">
    <location>
        <begin position="382"/>
        <end position="406"/>
    </location>
</feature>
<dbReference type="EMBL" id="KN832893">
    <property type="protein sequence ID" value="KIM93724.1"/>
    <property type="molecule type" value="Genomic_DNA"/>
</dbReference>
<feature type="transmembrane region" description="Helical" evidence="7">
    <location>
        <begin position="50"/>
        <end position="75"/>
    </location>
</feature>
<evidence type="ECO:0000313" key="8">
    <source>
        <dbReference type="EMBL" id="KIM93724.1"/>
    </source>
</evidence>
<dbReference type="PANTHER" id="PTHR45649">
    <property type="entry name" value="AMINO-ACID PERMEASE BAT1"/>
    <property type="match status" value="1"/>
</dbReference>
<feature type="transmembrane region" description="Helical" evidence="7">
    <location>
        <begin position="412"/>
        <end position="435"/>
    </location>
</feature>
<reference evidence="8 9" key="1">
    <citation type="submission" date="2014-04" db="EMBL/GenBank/DDBJ databases">
        <authorList>
            <consortium name="DOE Joint Genome Institute"/>
            <person name="Kuo A."/>
            <person name="Martino E."/>
            <person name="Perotto S."/>
            <person name="Kohler A."/>
            <person name="Nagy L.G."/>
            <person name="Floudas D."/>
            <person name="Copeland A."/>
            <person name="Barry K.W."/>
            <person name="Cichocki N."/>
            <person name="Veneault-Fourrey C."/>
            <person name="LaButti K."/>
            <person name="Lindquist E.A."/>
            <person name="Lipzen A."/>
            <person name="Lundell T."/>
            <person name="Morin E."/>
            <person name="Murat C."/>
            <person name="Sun H."/>
            <person name="Tunlid A."/>
            <person name="Henrissat B."/>
            <person name="Grigoriev I.V."/>
            <person name="Hibbett D.S."/>
            <person name="Martin F."/>
            <person name="Nordberg H.P."/>
            <person name="Cantor M.N."/>
            <person name="Hua S.X."/>
        </authorList>
    </citation>
    <scope>NUCLEOTIDE SEQUENCE [LARGE SCALE GENOMIC DNA]</scope>
    <source>
        <strain evidence="8 9">Zn</strain>
    </source>
</reference>
<keyword evidence="5 7" id="KW-0472">Membrane</keyword>
<feature type="region of interest" description="Disordered" evidence="6">
    <location>
        <begin position="1"/>
        <end position="24"/>
    </location>
</feature>
<feature type="transmembrane region" description="Helical" evidence="7">
    <location>
        <begin position="175"/>
        <end position="193"/>
    </location>
</feature>
<feature type="transmembrane region" description="Helical" evidence="7">
    <location>
        <begin position="455"/>
        <end position="475"/>
    </location>
</feature>
<dbReference type="OrthoDB" id="3257095at2759"/>
<evidence type="ECO:0000313" key="9">
    <source>
        <dbReference type="Proteomes" id="UP000054321"/>
    </source>
</evidence>
<dbReference type="Gene3D" id="1.20.1740.10">
    <property type="entry name" value="Amino acid/polyamine transporter I"/>
    <property type="match status" value="1"/>
</dbReference>
<organism evidence="8 9">
    <name type="scientific">Oidiodendron maius (strain Zn)</name>
    <dbReference type="NCBI Taxonomy" id="913774"/>
    <lineage>
        <taxon>Eukaryota</taxon>
        <taxon>Fungi</taxon>
        <taxon>Dikarya</taxon>
        <taxon>Ascomycota</taxon>
        <taxon>Pezizomycotina</taxon>
        <taxon>Leotiomycetes</taxon>
        <taxon>Leotiomycetes incertae sedis</taxon>
        <taxon>Myxotrichaceae</taxon>
        <taxon>Oidiodendron</taxon>
    </lineage>
</organism>
<dbReference type="Proteomes" id="UP000054321">
    <property type="component" value="Unassembled WGS sequence"/>
</dbReference>
<dbReference type="Pfam" id="PF13520">
    <property type="entry name" value="AA_permease_2"/>
    <property type="match status" value="1"/>
</dbReference>
<dbReference type="InParanoid" id="A0A0C3GQW5"/>
<dbReference type="GO" id="GO:0022857">
    <property type="term" value="F:transmembrane transporter activity"/>
    <property type="evidence" value="ECO:0007669"/>
    <property type="project" value="InterPro"/>
</dbReference>
<sequence length="531" mass="58119">MTPEKANQLPETSKEPRPSAEELKGHFESEDAVVLASLGRKDLLLRDWGFWQILGFAVTNLCSWEFATSVIGSALTNGGPAAIVYGFIATFFGILAINASLAEMASMYPVAGGQYFWTFHFAPPKVRIFLSYFQGWLTSIAWQVGFVSTTLFLAEQIEALIVLNHESYVPKGWHTFLLMTMFSLIGFVILTLGKKILPMMQAVSGVLHILFFVILTVVLLAMSKKASSKFVWTQLENAGGWSSQGISFCIGLLLPAFSISGADGCVHMSEEVRNAAWNIPRAFVWTLIINGTMAFAFMVVCLYCITDIDAVLDTPTGFPIIAIFYQATGSNAATTVLDIMMIMIQIPCSFCLLAAASRLAWSFSREHGFPGSKSLAKVDTRLGVPLNAIYMSVTLSILLSLIVIGSSVALDAIVSLCTLAAFMSYTLPIGSFLWYRTISGQSIAYGPWRLGNWGIPINIFALCWCIFFVVILPFPSEIPVTLKNMNYAGPIALAVFAILTVDWLIRAKHNYYGPRLEISLDGVDPTPGATN</sequence>
<keyword evidence="3 7" id="KW-0812">Transmembrane</keyword>
<dbReference type="PIRSF" id="PIRSF006060">
    <property type="entry name" value="AA_transporter"/>
    <property type="match status" value="1"/>
</dbReference>
<dbReference type="PANTHER" id="PTHR45649:SF5">
    <property type="entry name" value="GABA TRANSPORTER (EUROFUNG)-RELATED"/>
    <property type="match status" value="1"/>
</dbReference>
<proteinExistence type="predicted"/>
<dbReference type="STRING" id="913774.A0A0C3GQW5"/>
<feature type="compositionally biased region" description="Basic and acidic residues" evidence="6">
    <location>
        <begin position="12"/>
        <end position="24"/>
    </location>
</feature>
<name>A0A0C3GQW5_OIDMZ</name>
<reference evidence="9" key="2">
    <citation type="submission" date="2015-01" db="EMBL/GenBank/DDBJ databases">
        <title>Evolutionary Origins and Diversification of the Mycorrhizal Mutualists.</title>
        <authorList>
            <consortium name="DOE Joint Genome Institute"/>
            <consortium name="Mycorrhizal Genomics Consortium"/>
            <person name="Kohler A."/>
            <person name="Kuo A."/>
            <person name="Nagy L.G."/>
            <person name="Floudas D."/>
            <person name="Copeland A."/>
            <person name="Barry K.W."/>
            <person name="Cichocki N."/>
            <person name="Veneault-Fourrey C."/>
            <person name="LaButti K."/>
            <person name="Lindquist E.A."/>
            <person name="Lipzen A."/>
            <person name="Lundell T."/>
            <person name="Morin E."/>
            <person name="Murat C."/>
            <person name="Riley R."/>
            <person name="Ohm R."/>
            <person name="Sun H."/>
            <person name="Tunlid A."/>
            <person name="Henrissat B."/>
            <person name="Grigoriev I.V."/>
            <person name="Hibbett D.S."/>
            <person name="Martin F."/>
        </authorList>
    </citation>
    <scope>NUCLEOTIDE SEQUENCE [LARGE SCALE GENOMIC DNA]</scope>
    <source>
        <strain evidence="9">Zn</strain>
    </source>
</reference>
<feature type="transmembrane region" description="Helical" evidence="7">
    <location>
        <begin position="199"/>
        <end position="221"/>
    </location>
</feature>
<dbReference type="InterPro" id="IPR002293">
    <property type="entry name" value="AA/rel_permease1"/>
</dbReference>
<keyword evidence="4 7" id="KW-1133">Transmembrane helix</keyword>
<accession>A0A0C3GQW5</accession>
<feature type="transmembrane region" description="Helical" evidence="7">
    <location>
        <begin position="140"/>
        <end position="163"/>
    </location>
</feature>
<evidence type="ECO:0000256" key="1">
    <source>
        <dbReference type="ARBA" id="ARBA00004141"/>
    </source>
</evidence>
<feature type="transmembrane region" description="Helical" evidence="7">
    <location>
        <begin position="82"/>
        <end position="101"/>
    </location>
</feature>
<keyword evidence="9" id="KW-1185">Reference proteome</keyword>
<evidence type="ECO:0000256" key="7">
    <source>
        <dbReference type="SAM" id="Phobius"/>
    </source>
</evidence>
<feature type="transmembrane region" description="Helical" evidence="7">
    <location>
        <begin position="339"/>
        <end position="361"/>
    </location>
</feature>
<dbReference type="GO" id="GO:0016020">
    <property type="term" value="C:membrane"/>
    <property type="evidence" value="ECO:0007669"/>
    <property type="project" value="UniProtKB-SubCell"/>
</dbReference>
<evidence type="ECO:0000256" key="3">
    <source>
        <dbReference type="ARBA" id="ARBA00022692"/>
    </source>
</evidence>
<gene>
    <name evidence="8" type="ORF">OIDMADRAFT_184671</name>
</gene>
<protein>
    <recommendedName>
        <fullName evidence="10">Amino acid permease/ SLC12A domain-containing protein</fullName>
    </recommendedName>
</protein>
<evidence type="ECO:0000256" key="6">
    <source>
        <dbReference type="SAM" id="MobiDB-lite"/>
    </source>
</evidence>
<evidence type="ECO:0008006" key="10">
    <source>
        <dbReference type="Google" id="ProtNLM"/>
    </source>
</evidence>
<feature type="transmembrane region" description="Helical" evidence="7">
    <location>
        <begin position="282"/>
        <end position="303"/>
    </location>
</feature>
<dbReference type="AlphaFoldDB" id="A0A0C3GQW5"/>
<evidence type="ECO:0000256" key="2">
    <source>
        <dbReference type="ARBA" id="ARBA00022448"/>
    </source>
</evidence>
<feature type="transmembrane region" description="Helical" evidence="7">
    <location>
        <begin position="241"/>
        <end position="262"/>
    </location>
</feature>
<evidence type="ECO:0000256" key="5">
    <source>
        <dbReference type="ARBA" id="ARBA00023136"/>
    </source>
</evidence>
<keyword evidence="2" id="KW-0813">Transport</keyword>
<dbReference type="HOGENOM" id="CLU_004495_6_2_1"/>
<feature type="transmembrane region" description="Helical" evidence="7">
    <location>
        <begin position="487"/>
        <end position="505"/>
    </location>
</feature>
<comment type="subcellular location">
    <subcellularLocation>
        <location evidence="1">Membrane</location>
        <topology evidence="1">Multi-pass membrane protein</topology>
    </subcellularLocation>
</comment>